<dbReference type="AlphaFoldDB" id="A0A557XDF2"/>
<dbReference type="InterPro" id="IPR001387">
    <property type="entry name" value="Cro/C1-type_HTH"/>
</dbReference>
<dbReference type="GO" id="GO:0003677">
    <property type="term" value="F:DNA binding"/>
    <property type="evidence" value="ECO:0007669"/>
    <property type="project" value="InterPro"/>
</dbReference>
<dbReference type="InterPro" id="IPR010982">
    <property type="entry name" value="Lambda_DNA-bd_dom_sf"/>
</dbReference>
<protein>
    <submittedName>
        <fullName evidence="3">Helix-turn-helix domain-containing protein</fullName>
    </submittedName>
</protein>
<dbReference type="Pfam" id="PF01381">
    <property type="entry name" value="HTH_3"/>
    <property type="match status" value="1"/>
</dbReference>
<organism evidence="3 4">
    <name type="scientific">Mycobacterium helveticum</name>
    <dbReference type="NCBI Taxonomy" id="2592811"/>
    <lineage>
        <taxon>Bacteria</taxon>
        <taxon>Bacillati</taxon>
        <taxon>Actinomycetota</taxon>
        <taxon>Actinomycetes</taxon>
        <taxon>Mycobacteriales</taxon>
        <taxon>Mycobacteriaceae</taxon>
        <taxon>Mycobacterium</taxon>
    </lineage>
</organism>
<reference evidence="3 4" key="1">
    <citation type="submission" date="2019-07" db="EMBL/GenBank/DDBJ databases">
        <title>New Mycobacterium species.</title>
        <authorList>
            <person name="Tortoli E."/>
            <person name="Ghielmetti G."/>
            <person name="Friedel U."/>
            <person name="Trovato A."/>
        </authorList>
    </citation>
    <scope>NUCLEOTIDE SEQUENCE [LARGE SCALE GENOMIC DNA]</scope>
    <source>
        <strain evidence="3 4">16-83</strain>
    </source>
</reference>
<dbReference type="Pfam" id="PF06114">
    <property type="entry name" value="Peptidase_M78"/>
    <property type="match status" value="1"/>
</dbReference>
<dbReference type="InterPro" id="IPR010359">
    <property type="entry name" value="IrrE_HExxH"/>
</dbReference>
<dbReference type="Gene3D" id="1.10.10.2910">
    <property type="match status" value="1"/>
</dbReference>
<dbReference type="Proteomes" id="UP000320513">
    <property type="component" value="Unassembled WGS sequence"/>
</dbReference>
<dbReference type="SMART" id="SM00530">
    <property type="entry name" value="HTH_XRE"/>
    <property type="match status" value="1"/>
</dbReference>
<name>A0A557XDF2_9MYCO</name>
<dbReference type="CDD" id="cd00093">
    <property type="entry name" value="HTH_XRE"/>
    <property type="match status" value="1"/>
</dbReference>
<comment type="caution">
    <text evidence="3">The sequence shown here is derived from an EMBL/GenBank/DDBJ whole genome shotgun (WGS) entry which is preliminary data.</text>
</comment>
<evidence type="ECO:0000256" key="1">
    <source>
        <dbReference type="ARBA" id="ARBA00007227"/>
    </source>
</evidence>
<accession>A0A557XDF2</accession>
<proteinExistence type="inferred from homology"/>
<dbReference type="PROSITE" id="PS50943">
    <property type="entry name" value="HTH_CROC1"/>
    <property type="match status" value="1"/>
</dbReference>
<dbReference type="EMBL" id="VMQU01000142">
    <property type="protein sequence ID" value="TVS83577.1"/>
    <property type="molecule type" value="Genomic_DNA"/>
</dbReference>
<evidence type="ECO:0000313" key="3">
    <source>
        <dbReference type="EMBL" id="TVS83577.1"/>
    </source>
</evidence>
<dbReference type="InterPro" id="IPR052345">
    <property type="entry name" value="Rad_response_metalloprotease"/>
</dbReference>
<evidence type="ECO:0000313" key="4">
    <source>
        <dbReference type="Proteomes" id="UP000320513"/>
    </source>
</evidence>
<feature type="domain" description="HTH cro/C1-type" evidence="2">
    <location>
        <begin position="15"/>
        <end position="69"/>
    </location>
</feature>
<keyword evidence="4" id="KW-1185">Reference proteome</keyword>
<dbReference type="SUPFAM" id="SSF47413">
    <property type="entry name" value="lambda repressor-like DNA-binding domains"/>
    <property type="match status" value="1"/>
</dbReference>
<evidence type="ECO:0000259" key="2">
    <source>
        <dbReference type="PROSITE" id="PS50943"/>
    </source>
</evidence>
<sequence length="371" mass="39891">MKIAHMDGTTLGTRIAEARKALDLTQEHLATSIGIDRTALGLIEKGKRKVSAVELVGLAAALDTPLAWFVRDPLPMVVSRRSDAGPSHEITARLDRELELFAGDVAALLESGVIKAVADRPSWAIPQSYDDAENVAQQVRGHLGLGIDPLLDIAGAAEQFGLYSCSLSLGDKGADGALVEVAYGAAAVVIDGDARAGRRRMSLAHELGHWLFGDAYDSNATAEAEQMITSFAAHLLAPRAGVVALWGHDTSDTLRDKIIRVAGTFRMSWSAAILHLRNLALITAEQYRSVERDNPAVGEFARLQITLATEELTPPSVSPELTAAILAAYVDRRLTAPRVVELLRGQLQEGDLPQQRAETAADYGRLIQSKR</sequence>
<dbReference type="RefSeq" id="WP_145039623.1">
    <property type="nucleotide sequence ID" value="NZ_VMQU01000142.1"/>
</dbReference>
<dbReference type="PANTHER" id="PTHR43236:SF1">
    <property type="entry name" value="BLL7220 PROTEIN"/>
    <property type="match status" value="1"/>
</dbReference>
<comment type="similarity">
    <text evidence="1">Belongs to the short-chain fatty acyl-CoA assimilation regulator (ScfR) family.</text>
</comment>
<dbReference type="PANTHER" id="PTHR43236">
    <property type="entry name" value="ANTITOXIN HIGA1"/>
    <property type="match status" value="1"/>
</dbReference>
<dbReference type="Gene3D" id="1.10.260.40">
    <property type="entry name" value="lambda repressor-like DNA-binding domains"/>
    <property type="match status" value="1"/>
</dbReference>
<gene>
    <name evidence="3" type="ORF">FPZ47_23355</name>
</gene>